<dbReference type="InterPro" id="IPR008984">
    <property type="entry name" value="SMAD_FHA_dom_sf"/>
</dbReference>
<dbReference type="PANTHER" id="PTHR23308">
    <property type="entry name" value="NUCLEAR INHIBITOR OF PROTEIN PHOSPHATASE-1"/>
    <property type="match status" value="1"/>
</dbReference>
<feature type="region of interest" description="Disordered" evidence="2">
    <location>
        <begin position="1"/>
        <end position="37"/>
    </location>
</feature>
<dbReference type="Gene3D" id="2.60.200.20">
    <property type="match status" value="1"/>
</dbReference>
<dbReference type="InterPro" id="IPR000253">
    <property type="entry name" value="FHA_dom"/>
</dbReference>
<accession>A0A372JSG2</accession>
<dbReference type="OrthoDB" id="5111283at2"/>
<dbReference type="PROSITE" id="PS50006">
    <property type="entry name" value="FHA_DOMAIN"/>
    <property type="match status" value="1"/>
</dbReference>
<protein>
    <submittedName>
        <fullName evidence="4">FHA domain-containing protein</fullName>
    </submittedName>
</protein>
<evidence type="ECO:0000256" key="1">
    <source>
        <dbReference type="ARBA" id="ARBA00022553"/>
    </source>
</evidence>
<gene>
    <name evidence="4" type="ORF">DZF91_03680</name>
</gene>
<comment type="caution">
    <text evidence="4">The sequence shown here is derived from an EMBL/GenBank/DDBJ whole genome shotgun (WGS) entry which is preliminary data.</text>
</comment>
<evidence type="ECO:0000313" key="5">
    <source>
        <dbReference type="Proteomes" id="UP000261811"/>
    </source>
</evidence>
<name>A0A372JSG2_9ACTN</name>
<feature type="compositionally biased region" description="Gly residues" evidence="2">
    <location>
        <begin position="16"/>
        <end position="35"/>
    </location>
</feature>
<evidence type="ECO:0000259" key="3">
    <source>
        <dbReference type="PROSITE" id="PS50006"/>
    </source>
</evidence>
<dbReference type="EMBL" id="QURH01000077">
    <property type="protein sequence ID" value="RFU42973.1"/>
    <property type="molecule type" value="Genomic_DNA"/>
</dbReference>
<dbReference type="CDD" id="cd00060">
    <property type="entry name" value="FHA"/>
    <property type="match status" value="1"/>
</dbReference>
<dbReference type="Proteomes" id="UP000261811">
    <property type="component" value="Unassembled WGS sequence"/>
</dbReference>
<evidence type="ECO:0000256" key="2">
    <source>
        <dbReference type="SAM" id="MobiDB-lite"/>
    </source>
</evidence>
<keyword evidence="5" id="KW-1185">Reference proteome</keyword>
<evidence type="ECO:0000313" key="4">
    <source>
        <dbReference type="EMBL" id="RFU42973.1"/>
    </source>
</evidence>
<proteinExistence type="predicted"/>
<organism evidence="4 5">
    <name type="scientific">Actinomadura logoneensis</name>
    <dbReference type="NCBI Taxonomy" id="2293572"/>
    <lineage>
        <taxon>Bacteria</taxon>
        <taxon>Bacillati</taxon>
        <taxon>Actinomycetota</taxon>
        <taxon>Actinomycetes</taxon>
        <taxon>Streptosporangiales</taxon>
        <taxon>Thermomonosporaceae</taxon>
        <taxon>Actinomadura</taxon>
    </lineage>
</organism>
<dbReference type="InterPro" id="IPR050923">
    <property type="entry name" value="Cell_Proc_Reg/RNA_Proc"/>
</dbReference>
<sequence length="225" mass="23330">MEFAGEDGSVRPSQGAGAGASPGGTARPGGSGGGAAVAAACPVCGTAKSGRFCEVDGYDFATGRQAERPESFTEDYGGHPQPRPKVWTAVVTADRAYYDAVVAQSGTEGQGIAFPPYCPDRRLPLTADRVQIGRRSVSRGIHPEIDLSVPPEDPGVSRLHAVLLAQPDGSWTLVDLGSANGTTLNDDRDPIPVNVPVPVKDGDRVHVGAWTTITLTGPDTLRSAE</sequence>
<reference evidence="4 5" key="1">
    <citation type="submission" date="2018-08" db="EMBL/GenBank/DDBJ databases">
        <title>Actinomadura jelena sp. nov., a novel Actinomycete isolated from soil in Chad.</title>
        <authorList>
            <person name="Shi L."/>
        </authorList>
    </citation>
    <scope>NUCLEOTIDE SEQUENCE [LARGE SCALE GENOMIC DNA]</scope>
    <source>
        <strain evidence="4 5">NEAU-G17</strain>
    </source>
</reference>
<dbReference type="AlphaFoldDB" id="A0A372JSG2"/>
<dbReference type="SUPFAM" id="SSF49879">
    <property type="entry name" value="SMAD/FHA domain"/>
    <property type="match status" value="1"/>
</dbReference>
<dbReference type="Pfam" id="PF00498">
    <property type="entry name" value="FHA"/>
    <property type="match status" value="1"/>
</dbReference>
<dbReference type="SMART" id="SM00240">
    <property type="entry name" value="FHA"/>
    <property type="match status" value="1"/>
</dbReference>
<keyword evidence="1" id="KW-0597">Phosphoprotein</keyword>
<feature type="domain" description="FHA" evidence="3">
    <location>
        <begin position="130"/>
        <end position="189"/>
    </location>
</feature>